<keyword evidence="1" id="KW-0812">Transmembrane</keyword>
<protein>
    <submittedName>
        <fullName evidence="2">Uncharacterized protein</fullName>
    </submittedName>
</protein>
<keyword evidence="1" id="KW-1133">Transmembrane helix</keyword>
<name>A0A8S0VUL8_CYCAE</name>
<gene>
    <name evidence="2" type="ORF">AAE3_LOCUS4282</name>
</gene>
<feature type="transmembrane region" description="Helical" evidence="1">
    <location>
        <begin position="138"/>
        <end position="158"/>
    </location>
</feature>
<comment type="caution">
    <text evidence="2">The sequence shown here is derived from an EMBL/GenBank/DDBJ whole genome shotgun (WGS) entry which is preliminary data.</text>
</comment>
<evidence type="ECO:0000256" key="1">
    <source>
        <dbReference type="SAM" id="Phobius"/>
    </source>
</evidence>
<dbReference type="AlphaFoldDB" id="A0A8S0VUL8"/>
<sequence length="214" mass="24828">MPEYVAVEDTPLAVPLVLRPSTETTPEYPNGEDTSSPAPIWVERMPIPEVLPAPMSFAPDDTSVESKWLDYTLPPVVESLKAGWLFKIQAWGLVSAVRFDCPTPERIFWPRRNWGRDGTSVSEIELLFETRTWRWKTLVYAWEISTYVGVFNLVVMVTLEVTIEDGPISRAFLEGSNYFVLVVTLVYILWYHGLEWKLRIRRLRRVVNRAKRRL</sequence>
<feature type="transmembrane region" description="Helical" evidence="1">
    <location>
        <begin position="178"/>
        <end position="194"/>
    </location>
</feature>
<organism evidence="2 3">
    <name type="scientific">Cyclocybe aegerita</name>
    <name type="common">Black poplar mushroom</name>
    <name type="synonym">Agrocybe aegerita</name>
    <dbReference type="NCBI Taxonomy" id="1973307"/>
    <lineage>
        <taxon>Eukaryota</taxon>
        <taxon>Fungi</taxon>
        <taxon>Dikarya</taxon>
        <taxon>Basidiomycota</taxon>
        <taxon>Agaricomycotina</taxon>
        <taxon>Agaricomycetes</taxon>
        <taxon>Agaricomycetidae</taxon>
        <taxon>Agaricales</taxon>
        <taxon>Agaricineae</taxon>
        <taxon>Bolbitiaceae</taxon>
        <taxon>Cyclocybe</taxon>
    </lineage>
</organism>
<evidence type="ECO:0000313" key="3">
    <source>
        <dbReference type="Proteomes" id="UP000467700"/>
    </source>
</evidence>
<dbReference type="EMBL" id="CACVBS010000035">
    <property type="protein sequence ID" value="CAA7262360.1"/>
    <property type="molecule type" value="Genomic_DNA"/>
</dbReference>
<keyword evidence="3" id="KW-1185">Reference proteome</keyword>
<keyword evidence="1" id="KW-0472">Membrane</keyword>
<dbReference type="Proteomes" id="UP000467700">
    <property type="component" value="Unassembled WGS sequence"/>
</dbReference>
<accession>A0A8S0VUL8</accession>
<reference evidence="2 3" key="1">
    <citation type="submission" date="2020-01" db="EMBL/GenBank/DDBJ databases">
        <authorList>
            <person name="Gupta K D."/>
        </authorList>
    </citation>
    <scope>NUCLEOTIDE SEQUENCE [LARGE SCALE GENOMIC DNA]</scope>
</reference>
<evidence type="ECO:0000313" key="2">
    <source>
        <dbReference type="EMBL" id="CAA7262360.1"/>
    </source>
</evidence>
<proteinExistence type="predicted"/>